<feature type="domain" description="N-acetyltransferase" evidence="3">
    <location>
        <begin position="50"/>
        <end position="210"/>
    </location>
</feature>
<gene>
    <name evidence="4" type="ORF">SAMN04488095_1419</name>
</gene>
<evidence type="ECO:0000256" key="2">
    <source>
        <dbReference type="ARBA" id="ARBA00023315"/>
    </source>
</evidence>
<proteinExistence type="predicted"/>
<dbReference type="Pfam" id="PF00583">
    <property type="entry name" value="Acetyltransf_1"/>
    <property type="match status" value="1"/>
</dbReference>
<dbReference type="InterPro" id="IPR050832">
    <property type="entry name" value="Bact_Acetyltransf"/>
</dbReference>
<keyword evidence="1" id="KW-0808">Transferase</keyword>
<dbReference type="SUPFAM" id="SSF55729">
    <property type="entry name" value="Acyl-CoA N-acyltransferases (Nat)"/>
    <property type="match status" value="1"/>
</dbReference>
<evidence type="ECO:0000259" key="3">
    <source>
        <dbReference type="PROSITE" id="PS51186"/>
    </source>
</evidence>
<keyword evidence="4" id="KW-0687">Ribonucleoprotein</keyword>
<dbReference type="GO" id="GO:0016747">
    <property type="term" value="F:acyltransferase activity, transferring groups other than amino-acyl groups"/>
    <property type="evidence" value="ECO:0007669"/>
    <property type="project" value="InterPro"/>
</dbReference>
<keyword evidence="4" id="KW-0689">Ribosomal protein</keyword>
<dbReference type="InterPro" id="IPR016181">
    <property type="entry name" value="Acyl_CoA_acyltransferase"/>
</dbReference>
<dbReference type="Proteomes" id="UP000199110">
    <property type="component" value="Unassembled WGS sequence"/>
</dbReference>
<name>A0A1I3JSU3_9RHOB</name>
<dbReference type="AlphaFoldDB" id="A0A1I3JSU3"/>
<evidence type="ECO:0000313" key="5">
    <source>
        <dbReference type="Proteomes" id="UP000199110"/>
    </source>
</evidence>
<dbReference type="STRING" id="390807.SAMN04488095_1419"/>
<dbReference type="Gene3D" id="3.40.630.30">
    <property type="match status" value="1"/>
</dbReference>
<reference evidence="4 5" key="1">
    <citation type="submission" date="2016-10" db="EMBL/GenBank/DDBJ databases">
        <authorList>
            <person name="de Groot N.N."/>
        </authorList>
    </citation>
    <scope>NUCLEOTIDE SEQUENCE [LARGE SCALE GENOMIC DNA]</scope>
    <source>
        <strain evidence="4 5">DSM 19073</strain>
    </source>
</reference>
<dbReference type="CDD" id="cd04301">
    <property type="entry name" value="NAT_SF"/>
    <property type="match status" value="1"/>
</dbReference>
<organism evidence="4 5">
    <name type="scientific">Jannaschia pohangensis</name>
    <dbReference type="NCBI Taxonomy" id="390807"/>
    <lineage>
        <taxon>Bacteria</taxon>
        <taxon>Pseudomonadati</taxon>
        <taxon>Pseudomonadota</taxon>
        <taxon>Alphaproteobacteria</taxon>
        <taxon>Rhodobacterales</taxon>
        <taxon>Roseobacteraceae</taxon>
        <taxon>Jannaschia</taxon>
    </lineage>
</organism>
<protein>
    <submittedName>
        <fullName evidence="4">Ribosomal protein S18 acetylase RimI</fullName>
    </submittedName>
</protein>
<keyword evidence="2" id="KW-0012">Acyltransferase</keyword>
<evidence type="ECO:0000256" key="1">
    <source>
        <dbReference type="ARBA" id="ARBA00022679"/>
    </source>
</evidence>
<dbReference type="OrthoDB" id="5615858at2"/>
<dbReference type="InterPro" id="IPR000182">
    <property type="entry name" value="GNAT_dom"/>
</dbReference>
<dbReference type="GO" id="GO:0005840">
    <property type="term" value="C:ribosome"/>
    <property type="evidence" value="ECO:0007669"/>
    <property type="project" value="UniProtKB-KW"/>
</dbReference>
<dbReference type="PANTHER" id="PTHR43877">
    <property type="entry name" value="AMINOALKYLPHOSPHONATE N-ACETYLTRANSFERASE-RELATED-RELATED"/>
    <property type="match status" value="1"/>
</dbReference>
<keyword evidence="5" id="KW-1185">Reference proteome</keyword>
<accession>A0A1I3JSU3</accession>
<dbReference type="PROSITE" id="PS51186">
    <property type="entry name" value="GNAT"/>
    <property type="match status" value="1"/>
</dbReference>
<evidence type="ECO:0000313" key="4">
    <source>
        <dbReference type="EMBL" id="SFI63317.1"/>
    </source>
</evidence>
<dbReference type="PANTHER" id="PTHR43877:SF2">
    <property type="entry name" value="AMINOALKYLPHOSPHONATE N-ACETYLTRANSFERASE-RELATED"/>
    <property type="match status" value="1"/>
</dbReference>
<sequence length="214" mass="23627">MTHRFWQGVSVQLLMIAANVACGPVRGEVILCVETTPTPETFLPYPEARVSIRTGRPDEADALAKLHVDVWRATYRDYASAEAFKMLDEAKRLPYWQDALLDKRPCAGVFVAEQDASLLGVVSYGPSQHESFAGRTEIKHLYVAELARGLGVGRLLLKAVLDDESAARPGLALAVVRQNNSARRFYKKMGGAEIGTFIDPGPLWKSENIIVAWD</sequence>
<dbReference type="EMBL" id="FORA01000001">
    <property type="protein sequence ID" value="SFI63317.1"/>
    <property type="molecule type" value="Genomic_DNA"/>
</dbReference>